<feature type="region of interest" description="Disordered" evidence="8">
    <location>
        <begin position="1"/>
        <end position="26"/>
    </location>
</feature>
<feature type="region of interest" description="Disordered" evidence="8">
    <location>
        <begin position="535"/>
        <end position="677"/>
    </location>
</feature>
<dbReference type="Pfam" id="PF24878">
    <property type="entry name" value="YkcB_C"/>
    <property type="match status" value="1"/>
</dbReference>
<protein>
    <submittedName>
        <fullName evidence="12">Glycosyl transferase family 39</fullName>
    </submittedName>
</protein>
<feature type="domain" description="Putative mannosyltransferase YkcA/B-like C-terminal" evidence="11">
    <location>
        <begin position="682"/>
        <end position="771"/>
    </location>
</feature>
<feature type="compositionally biased region" description="Low complexity" evidence="8">
    <location>
        <begin position="595"/>
        <end position="606"/>
    </location>
</feature>
<evidence type="ECO:0000256" key="1">
    <source>
        <dbReference type="ARBA" id="ARBA00004651"/>
    </source>
</evidence>
<organism evidence="12 13">
    <name type="scientific">Bifidobacterium asteroides</name>
    <dbReference type="NCBI Taxonomy" id="1684"/>
    <lineage>
        <taxon>Bacteria</taxon>
        <taxon>Bacillati</taxon>
        <taxon>Actinomycetota</taxon>
        <taxon>Actinomycetes</taxon>
        <taxon>Bifidobacteriales</taxon>
        <taxon>Bifidobacteriaceae</taxon>
        <taxon>Bifidobacterium</taxon>
    </lineage>
</organism>
<evidence type="ECO:0000256" key="2">
    <source>
        <dbReference type="ARBA" id="ARBA00022475"/>
    </source>
</evidence>
<dbReference type="Proteomes" id="UP000247744">
    <property type="component" value="Unassembled WGS sequence"/>
</dbReference>
<feature type="transmembrane region" description="Helical" evidence="9">
    <location>
        <begin position="152"/>
        <end position="175"/>
    </location>
</feature>
<dbReference type="GO" id="GO:0005886">
    <property type="term" value="C:plasma membrane"/>
    <property type="evidence" value="ECO:0007669"/>
    <property type="project" value="UniProtKB-SubCell"/>
</dbReference>
<feature type="transmembrane region" description="Helical" evidence="9">
    <location>
        <begin position="467"/>
        <end position="488"/>
    </location>
</feature>
<keyword evidence="6 9" id="KW-1133">Transmembrane helix</keyword>
<keyword evidence="7 9" id="KW-0472">Membrane</keyword>
<dbReference type="GO" id="GO:0009103">
    <property type="term" value="P:lipopolysaccharide biosynthetic process"/>
    <property type="evidence" value="ECO:0007669"/>
    <property type="project" value="UniProtKB-ARBA"/>
</dbReference>
<evidence type="ECO:0000256" key="8">
    <source>
        <dbReference type="SAM" id="MobiDB-lite"/>
    </source>
</evidence>
<comment type="subcellular location">
    <subcellularLocation>
        <location evidence="1">Cell membrane</location>
        <topology evidence="1">Multi-pass membrane protein</topology>
    </subcellularLocation>
</comment>
<keyword evidence="4 12" id="KW-0808">Transferase</keyword>
<name>A0A318M3E5_9BIFI</name>
<feature type="transmembrane region" description="Helical" evidence="9">
    <location>
        <begin position="50"/>
        <end position="70"/>
    </location>
</feature>
<evidence type="ECO:0000256" key="3">
    <source>
        <dbReference type="ARBA" id="ARBA00022676"/>
    </source>
</evidence>
<dbReference type="GO" id="GO:0010041">
    <property type="term" value="P:response to iron(III) ion"/>
    <property type="evidence" value="ECO:0007669"/>
    <property type="project" value="TreeGrafter"/>
</dbReference>
<evidence type="ECO:0000259" key="11">
    <source>
        <dbReference type="Pfam" id="PF24878"/>
    </source>
</evidence>
<feature type="domain" description="Glycosyltransferase RgtA/B/C/D-like" evidence="10">
    <location>
        <begin position="106"/>
        <end position="270"/>
    </location>
</feature>
<feature type="transmembrane region" description="Helical" evidence="9">
    <location>
        <begin position="386"/>
        <end position="407"/>
    </location>
</feature>
<feature type="compositionally biased region" description="Gly residues" evidence="8">
    <location>
        <begin position="656"/>
        <end position="676"/>
    </location>
</feature>
<feature type="compositionally biased region" description="Low complexity" evidence="8">
    <location>
        <begin position="613"/>
        <end position="622"/>
    </location>
</feature>
<proteinExistence type="predicted"/>
<dbReference type="OrthoDB" id="5241882at2"/>
<evidence type="ECO:0000313" key="13">
    <source>
        <dbReference type="Proteomes" id="UP000247744"/>
    </source>
</evidence>
<evidence type="ECO:0000256" key="9">
    <source>
        <dbReference type="SAM" id="Phobius"/>
    </source>
</evidence>
<evidence type="ECO:0000313" key="12">
    <source>
        <dbReference type="EMBL" id="PXY82777.1"/>
    </source>
</evidence>
<evidence type="ECO:0000256" key="5">
    <source>
        <dbReference type="ARBA" id="ARBA00022692"/>
    </source>
</evidence>
<feature type="transmembrane region" description="Helical" evidence="9">
    <location>
        <begin position="413"/>
        <end position="432"/>
    </location>
</feature>
<feature type="transmembrane region" description="Helical" evidence="9">
    <location>
        <begin position="355"/>
        <end position="374"/>
    </location>
</feature>
<evidence type="ECO:0000256" key="6">
    <source>
        <dbReference type="ARBA" id="ARBA00022989"/>
    </source>
</evidence>
<feature type="compositionally biased region" description="Low complexity" evidence="8">
    <location>
        <begin position="628"/>
        <end position="648"/>
    </location>
</feature>
<evidence type="ECO:0000259" key="10">
    <source>
        <dbReference type="Pfam" id="PF13231"/>
    </source>
</evidence>
<dbReference type="AlphaFoldDB" id="A0A318M3E5"/>
<sequence>MNASLASNSSYGFSPHSRTFNPPQSTSADVVADEHASRAYIMPRRTRGDWIALGVMLLAACAIFFINLTASGYANEFYSAAAQAGSVSWKAFLWGSLDSGNAITVDKPPAALWLMALSVRIFGLNSFAVLLPEALMGVATTYLLYATVRRCWGNWAGIVTGFIFMLTPVAALMFRFNNPDALLVLLMTGATHALLRSLEYANHPSGNRKRTWWMVLAGALIGFGFLTKQLQVLLVLPGFALAFLLASPTGMVRRILDSLAAIASMIVAAGWWVLLTVIVPASDRPYIGGSQRNSFLELTFGYNGFGRLTGSEEGSVIPGHGHKGGGMPAGVGRGGGMWGQTGLNRLFSGEFGTQISWLAPLAFAGIVISLLVIGRAVRTDVRRASVIAFGGWLTVTWLIFSFMAGIFHQYYNVALAPALAALVAIGAFSLWIARDKLWARIVTPILIAFTTFWDFSLAGRSQWLPWLKWAILIIGLMGALGFALAGLLRIRRLALVALIVSVIGLMAGPAAWTLYTVSQGHMGSIVLAGPSLSSGRMGGGPGGMPGGAPGGGQFGNGQPGGGQAGGMAPGNMQQQGMPGSDGGPTGSYPMGQDPMNQQGQSSKQGQMSGGSSNGQQAPSMGSQGPGPMGQDSTESHGESSSSGAPSMHSQRRGKSGFHGGSEGGRMKGGSLLGGGRSSSKVVAKLGKSSDSYRWAAATTGSQQAAGYQVASEKPVMAIGGFNGSDPYPSLEQFKQYVKDKQIHYYIAGEMGGHQMGGSDAATQIAQWVAKHYTAATVDGVTVYDLTQQQAS</sequence>
<keyword evidence="3" id="KW-0328">Glycosyltransferase</keyword>
<feature type="compositionally biased region" description="Gly residues" evidence="8">
    <location>
        <begin position="536"/>
        <end position="568"/>
    </location>
</feature>
<dbReference type="InterPro" id="IPR050297">
    <property type="entry name" value="LipidA_mod_glycosyltrf_83"/>
</dbReference>
<dbReference type="InterPro" id="IPR056785">
    <property type="entry name" value="YkcA/B-like_C"/>
</dbReference>
<keyword evidence="5 9" id="KW-0812">Transmembrane</keyword>
<feature type="transmembrane region" description="Helical" evidence="9">
    <location>
        <begin position="437"/>
        <end position="455"/>
    </location>
</feature>
<dbReference type="GO" id="GO:0016763">
    <property type="term" value="F:pentosyltransferase activity"/>
    <property type="evidence" value="ECO:0007669"/>
    <property type="project" value="TreeGrafter"/>
</dbReference>
<reference evidence="12 13" key="1">
    <citation type="submission" date="2018-05" db="EMBL/GenBank/DDBJ databases">
        <title>Reference genomes for bee gut microbiota database.</title>
        <authorList>
            <person name="Ellegaard K.M."/>
        </authorList>
    </citation>
    <scope>NUCLEOTIDE SEQUENCE [LARGE SCALE GENOMIC DNA]</scope>
    <source>
        <strain evidence="12 13">ESL0200</strain>
    </source>
</reference>
<feature type="transmembrane region" description="Helical" evidence="9">
    <location>
        <begin position="495"/>
        <end position="515"/>
    </location>
</feature>
<dbReference type="EMBL" id="QGLL01000006">
    <property type="protein sequence ID" value="PXY82777.1"/>
    <property type="molecule type" value="Genomic_DNA"/>
</dbReference>
<gene>
    <name evidence="12" type="ORF">DKK75_03415</name>
</gene>
<feature type="transmembrane region" description="Helical" evidence="9">
    <location>
        <begin position="259"/>
        <end position="279"/>
    </location>
</feature>
<dbReference type="PANTHER" id="PTHR33908">
    <property type="entry name" value="MANNOSYLTRANSFERASE YKCB-RELATED"/>
    <property type="match status" value="1"/>
</dbReference>
<comment type="caution">
    <text evidence="12">The sequence shown here is derived from an EMBL/GenBank/DDBJ whole genome shotgun (WGS) entry which is preliminary data.</text>
</comment>
<evidence type="ECO:0000256" key="4">
    <source>
        <dbReference type="ARBA" id="ARBA00022679"/>
    </source>
</evidence>
<keyword evidence="2" id="KW-1003">Cell membrane</keyword>
<feature type="compositionally biased region" description="Low complexity" evidence="8">
    <location>
        <begin position="569"/>
        <end position="578"/>
    </location>
</feature>
<dbReference type="PANTHER" id="PTHR33908:SF3">
    <property type="entry name" value="UNDECAPRENYL PHOSPHATE-ALPHA-4-AMINO-4-DEOXY-L-ARABINOSE ARABINOSYL TRANSFERASE"/>
    <property type="match status" value="1"/>
</dbReference>
<evidence type="ECO:0000256" key="7">
    <source>
        <dbReference type="ARBA" id="ARBA00023136"/>
    </source>
</evidence>
<accession>A0A318M3E5</accession>
<feature type="transmembrane region" description="Helical" evidence="9">
    <location>
        <begin position="232"/>
        <end position="252"/>
    </location>
</feature>
<dbReference type="Pfam" id="PF13231">
    <property type="entry name" value="PMT_2"/>
    <property type="match status" value="1"/>
</dbReference>
<dbReference type="InterPro" id="IPR038731">
    <property type="entry name" value="RgtA/B/C-like"/>
</dbReference>